<dbReference type="Gene3D" id="2.60.40.10">
    <property type="entry name" value="Immunoglobulins"/>
    <property type="match status" value="1"/>
</dbReference>
<keyword evidence="2" id="KW-1064">Adaptive immunity</keyword>
<evidence type="ECO:0000256" key="4">
    <source>
        <dbReference type="SAM" id="SignalP"/>
    </source>
</evidence>
<dbReference type="GO" id="GO:0005576">
    <property type="term" value="C:extracellular region"/>
    <property type="evidence" value="ECO:0007669"/>
    <property type="project" value="UniProtKB-ARBA"/>
</dbReference>
<evidence type="ECO:0000313" key="6">
    <source>
        <dbReference type="EMBL" id="KAF4092469.1"/>
    </source>
</evidence>
<dbReference type="SUPFAM" id="SSF48726">
    <property type="entry name" value="Immunoglobulin"/>
    <property type="match status" value="1"/>
</dbReference>
<dbReference type="GO" id="GO:0019814">
    <property type="term" value="C:immunoglobulin complex"/>
    <property type="evidence" value="ECO:0007669"/>
    <property type="project" value="UniProtKB-KW"/>
</dbReference>
<feature type="chain" id="PRO_5029678203" description="Ig-like domain-containing protein" evidence="4">
    <location>
        <begin position="19"/>
        <end position="115"/>
    </location>
</feature>
<dbReference type="GO" id="GO:0002250">
    <property type="term" value="P:adaptive immune response"/>
    <property type="evidence" value="ECO:0007669"/>
    <property type="project" value="UniProtKB-KW"/>
</dbReference>
<evidence type="ECO:0000256" key="2">
    <source>
        <dbReference type="ARBA" id="ARBA00023130"/>
    </source>
</evidence>
<feature type="domain" description="Ig-like" evidence="5">
    <location>
        <begin position="17"/>
        <end position="115"/>
    </location>
</feature>
<feature type="non-terminal residue" evidence="6">
    <location>
        <position position="115"/>
    </location>
</feature>
<comment type="caution">
    <text evidence="6">The sequence shown here is derived from an EMBL/GenBank/DDBJ whole genome shotgun (WGS) entry which is preliminary data.</text>
</comment>
<keyword evidence="4" id="KW-0732">Signal</keyword>
<dbReference type="InterPro" id="IPR050199">
    <property type="entry name" value="IgHV"/>
</dbReference>
<accession>A0A7J6BDK3</accession>
<evidence type="ECO:0000259" key="5">
    <source>
        <dbReference type="PROSITE" id="PS50835"/>
    </source>
</evidence>
<dbReference type="InterPro" id="IPR036179">
    <property type="entry name" value="Ig-like_dom_sf"/>
</dbReference>
<dbReference type="Proteomes" id="UP000593565">
    <property type="component" value="Unassembled WGS sequence"/>
</dbReference>
<evidence type="ECO:0000313" key="7">
    <source>
        <dbReference type="Proteomes" id="UP000593565"/>
    </source>
</evidence>
<dbReference type="AlphaFoldDB" id="A0A7J6BDK3"/>
<name>A0A7J6BDK3_AMEME</name>
<evidence type="ECO:0000256" key="3">
    <source>
        <dbReference type="ARBA" id="ARBA00043265"/>
    </source>
</evidence>
<organism evidence="6 7">
    <name type="scientific">Ameiurus melas</name>
    <name type="common">Black bullhead</name>
    <name type="synonym">Silurus melas</name>
    <dbReference type="NCBI Taxonomy" id="219545"/>
    <lineage>
        <taxon>Eukaryota</taxon>
        <taxon>Metazoa</taxon>
        <taxon>Chordata</taxon>
        <taxon>Craniata</taxon>
        <taxon>Vertebrata</taxon>
        <taxon>Euteleostomi</taxon>
        <taxon>Actinopterygii</taxon>
        <taxon>Neopterygii</taxon>
        <taxon>Teleostei</taxon>
        <taxon>Ostariophysi</taxon>
        <taxon>Siluriformes</taxon>
        <taxon>Ictaluridae</taxon>
        <taxon>Ameiurus</taxon>
    </lineage>
</organism>
<feature type="signal peptide" evidence="4">
    <location>
        <begin position="1"/>
        <end position="18"/>
    </location>
</feature>
<dbReference type="InterPro" id="IPR007110">
    <property type="entry name" value="Ig-like_dom"/>
</dbReference>
<dbReference type="EMBL" id="JAAGNN010000002">
    <property type="protein sequence ID" value="KAF4092469.1"/>
    <property type="molecule type" value="Genomic_DNA"/>
</dbReference>
<dbReference type="PROSITE" id="PS50835">
    <property type="entry name" value="IG_LIKE"/>
    <property type="match status" value="1"/>
</dbReference>
<reference evidence="6 7" key="1">
    <citation type="submission" date="2020-02" db="EMBL/GenBank/DDBJ databases">
        <title>A chromosome-scale genome assembly of the black bullhead catfish (Ameiurus melas).</title>
        <authorList>
            <person name="Wen M."/>
            <person name="Zham M."/>
            <person name="Cabau C."/>
            <person name="Klopp C."/>
            <person name="Donnadieu C."/>
            <person name="Roques C."/>
            <person name="Bouchez O."/>
            <person name="Lampietro C."/>
            <person name="Jouanno E."/>
            <person name="Herpin A."/>
            <person name="Louis A."/>
            <person name="Berthelot C."/>
            <person name="Parey E."/>
            <person name="Roest-Crollius H."/>
            <person name="Braasch I."/>
            <person name="Postlethwait J."/>
            <person name="Robinson-Rechavi M."/>
            <person name="Echchiki A."/>
            <person name="Begum T."/>
            <person name="Montfort J."/>
            <person name="Schartl M."/>
            <person name="Bobe J."/>
            <person name="Guiguen Y."/>
        </authorList>
    </citation>
    <scope>NUCLEOTIDE SEQUENCE [LARGE SCALE GENOMIC DNA]</scope>
    <source>
        <strain evidence="6">M_S1</strain>
        <tissue evidence="6">Blood</tissue>
    </source>
</reference>
<dbReference type="InterPro" id="IPR013783">
    <property type="entry name" value="Ig-like_fold"/>
</dbReference>
<dbReference type="Pfam" id="PF07686">
    <property type="entry name" value="V-set"/>
    <property type="match status" value="1"/>
</dbReference>
<protein>
    <recommendedName>
        <fullName evidence="5">Ig-like domain-containing protein</fullName>
    </recommendedName>
</protein>
<sequence length="115" mass="12629">MSSISLLLFLTAASCVNSVEFIQSDNIVVRAGEAFTISCKFSGFLISNDCPRWIRQMPSKTLEYIGHVCSSSSNVKDSLKSKISFSADVSSSTVFLKGQNFQTEDTAVYYCARES</sequence>
<dbReference type="PANTHER" id="PTHR23266">
    <property type="entry name" value="IMMUNOGLOBULIN HEAVY CHAIN"/>
    <property type="match status" value="1"/>
</dbReference>
<dbReference type="InterPro" id="IPR013106">
    <property type="entry name" value="Ig_V-set"/>
</dbReference>
<keyword evidence="7" id="KW-1185">Reference proteome</keyword>
<proteinExistence type="predicted"/>
<gene>
    <name evidence="6" type="ORF">AMELA_G00021360</name>
</gene>
<dbReference type="SMART" id="SM00406">
    <property type="entry name" value="IGv"/>
    <property type="match status" value="1"/>
</dbReference>
<keyword evidence="1" id="KW-0391">Immunity</keyword>
<keyword evidence="3" id="KW-1280">Immunoglobulin</keyword>
<evidence type="ECO:0000256" key="1">
    <source>
        <dbReference type="ARBA" id="ARBA00022859"/>
    </source>
</evidence>